<dbReference type="Proteomes" id="UP001498476">
    <property type="component" value="Unassembled WGS sequence"/>
</dbReference>
<dbReference type="SMART" id="SM00028">
    <property type="entry name" value="TPR"/>
    <property type="match status" value="3"/>
</dbReference>
<dbReference type="Gene3D" id="1.25.40.10">
    <property type="entry name" value="Tetratricopeptide repeat domain"/>
    <property type="match status" value="2"/>
</dbReference>
<dbReference type="Pfam" id="PF13374">
    <property type="entry name" value="TPR_10"/>
    <property type="match status" value="2"/>
</dbReference>
<dbReference type="SUPFAM" id="SSF52540">
    <property type="entry name" value="P-loop containing nucleoside triphosphate hydrolases"/>
    <property type="match status" value="1"/>
</dbReference>
<keyword evidence="4" id="KW-1185">Reference proteome</keyword>
<dbReference type="PANTHER" id="PTHR35205">
    <property type="entry name" value="NB-ARC AND TPR DOMAIN PROTEIN"/>
    <property type="match status" value="1"/>
</dbReference>
<dbReference type="InterPro" id="IPR027417">
    <property type="entry name" value="P-loop_NTPase"/>
</dbReference>
<evidence type="ECO:0000259" key="2">
    <source>
        <dbReference type="Pfam" id="PF00931"/>
    </source>
</evidence>
<dbReference type="InterPro" id="IPR002182">
    <property type="entry name" value="NB-ARC"/>
</dbReference>
<organism evidence="3 4">
    <name type="scientific">Neonectria punicea</name>
    <dbReference type="NCBI Taxonomy" id="979145"/>
    <lineage>
        <taxon>Eukaryota</taxon>
        <taxon>Fungi</taxon>
        <taxon>Dikarya</taxon>
        <taxon>Ascomycota</taxon>
        <taxon>Pezizomycotina</taxon>
        <taxon>Sordariomycetes</taxon>
        <taxon>Hypocreomycetidae</taxon>
        <taxon>Hypocreales</taxon>
        <taxon>Nectriaceae</taxon>
        <taxon>Neonectria</taxon>
    </lineage>
</organism>
<feature type="domain" description="NB-ARC" evidence="2">
    <location>
        <begin position="24"/>
        <end position="164"/>
    </location>
</feature>
<name>A0ABR1GIR9_9HYPO</name>
<accession>A0ABR1GIR9</accession>
<dbReference type="EMBL" id="JAZAVJ010000375">
    <property type="protein sequence ID" value="KAK7398137.1"/>
    <property type="molecule type" value="Genomic_DNA"/>
</dbReference>
<evidence type="ECO:0000313" key="3">
    <source>
        <dbReference type="EMBL" id="KAK7398137.1"/>
    </source>
</evidence>
<protein>
    <recommendedName>
        <fullName evidence="2">NB-ARC domain-containing protein</fullName>
    </recommendedName>
</protein>
<dbReference type="InterPro" id="IPR011990">
    <property type="entry name" value="TPR-like_helical_dom_sf"/>
</dbReference>
<feature type="repeat" description="TPR" evidence="1">
    <location>
        <begin position="508"/>
        <end position="541"/>
    </location>
</feature>
<evidence type="ECO:0000313" key="4">
    <source>
        <dbReference type="Proteomes" id="UP001498476"/>
    </source>
</evidence>
<proteinExistence type="predicted"/>
<dbReference type="PROSITE" id="PS50005">
    <property type="entry name" value="TPR"/>
    <property type="match status" value="1"/>
</dbReference>
<dbReference type="PANTHER" id="PTHR35205:SF1">
    <property type="entry name" value="ZU5 DOMAIN-CONTAINING PROTEIN"/>
    <property type="match status" value="1"/>
</dbReference>
<sequence length="610" mass="68774">MRCHTIPFPQNWGFYGRDGILGEISHVLEQQASRVASVALWGTGGIGKTQIALEFAHRQWSAGVEVILWIASETIAEVSESFKNAARELQLEDYSESNTPGDNRRLVLKWLQNTSTPWILIFDNVENHKTLNFNWPPVGQGRIIVTYRSELLAESPRITTAIEAPPFTVHQSTELILKILNKSSAPESEIEATNNLSQQLGGIALAIDVIAQQIKVSRKYRSVAEFLPYYEQNHKNMLKRPGHSIADLSYSKDLDTVWETAFRNLSEDAAQLMQLLCFVSPEAIPQSLFEPKGVKVPSEWNILSDCDTYMIEIQHFLEAESSLLSLLQEVEPGSPMAAKTHRNLLGLYERTGRSILAVEATKNELHILETLDVPRDNDLANAHNNRGYALVSAQNAVEGLQYLDTAISMAKSAPEPERYTSYNLDRFLRNRGRAKQQLGRFDDALLDFDEAERIHKMVHGPNSHYDGETKHERAKIAAWQGHLDQAYSLTHRSYELVSARKPTHSSVMASQYRLGWVSMLQHNYERALDHFEKALVICQRNEQHGGNSGESARVKWRMAQIYAEQGMVEEANAFRTTAEETKKALLATGSYAIVDGEDASWDALLGLLYR</sequence>
<reference evidence="3 4" key="1">
    <citation type="journal article" date="2025" name="Microbiol. Resour. Announc.">
        <title>Draft genome sequences for Neonectria magnoliae and Neonectria punicea, canker pathogens of Liriodendron tulipifera and Acer saccharum in West Virginia.</title>
        <authorList>
            <person name="Petronek H.M."/>
            <person name="Kasson M.T."/>
            <person name="Metheny A.M."/>
            <person name="Stauder C.M."/>
            <person name="Lovett B."/>
            <person name="Lynch S.C."/>
            <person name="Garnas J.R."/>
            <person name="Kasson L.R."/>
            <person name="Stajich J.E."/>
        </authorList>
    </citation>
    <scope>NUCLEOTIDE SEQUENCE [LARGE SCALE GENOMIC DNA]</scope>
    <source>
        <strain evidence="3 4">NRRL 64653</strain>
    </source>
</reference>
<dbReference type="Pfam" id="PF00931">
    <property type="entry name" value="NB-ARC"/>
    <property type="match status" value="1"/>
</dbReference>
<dbReference type="PRINTS" id="PR00364">
    <property type="entry name" value="DISEASERSIST"/>
</dbReference>
<evidence type="ECO:0000256" key="1">
    <source>
        <dbReference type="PROSITE-ProRule" id="PRU00339"/>
    </source>
</evidence>
<comment type="caution">
    <text evidence="3">The sequence shown here is derived from an EMBL/GenBank/DDBJ whole genome shotgun (WGS) entry which is preliminary data.</text>
</comment>
<dbReference type="SUPFAM" id="SSF48452">
    <property type="entry name" value="TPR-like"/>
    <property type="match status" value="1"/>
</dbReference>
<gene>
    <name evidence="3" type="ORF">QQX98_012501</name>
</gene>
<dbReference type="InterPro" id="IPR019734">
    <property type="entry name" value="TPR_rpt"/>
</dbReference>
<keyword evidence="1" id="KW-0802">TPR repeat</keyword>
<dbReference type="Gene3D" id="3.40.50.300">
    <property type="entry name" value="P-loop containing nucleotide triphosphate hydrolases"/>
    <property type="match status" value="1"/>
</dbReference>